<name>A0A0B7I741_9FLAO</name>
<sequence>MNTIELITKILILISILFSFFSGKLFTKIINYTFNRERKRLMQLKELDYFIDKLGNDFKDSFIIPDLKEQYFYLRTGINTNITSIQKYIDLKNKLGGNFTWKNIKIAKDYFIFKNNIIAVNIPKWLVILTYISLGIIFALFIICIGMLIYFFDSFALFTKEIWVKFVVIEFITLTSAMFFLHNIHPALQAISIKKRLRNLN</sequence>
<evidence type="ECO:0000313" key="2">
    <source>
        <dbReference type="EMBL" id="CEN45688.1"/>
    </source>
</evidence>
<keyword evidence="1" id="KW-0812">Transmembrane</keyword>
<feature type="transmembrane region" description="Helical" evidence="1">
    <location>
        <begin position="162"/>
        <end position="181"/>
    </location>
</feature>
<evidence type="ECO:0000313" key="3">
    <source>
        <dbReference type="Proteomes" id="UP000045051"/>
    </source>
</evidence>
<reference evidence="2 3" key="1">
    <citation type="submission" date="2015-01" db="EMBL/GenBank/DDBJ databases">
        <authorList>
            <person name="Xiang T."/>
            <person name="Song Y."/>
            <person name="Huang L."/>
            <person name="Wang B."/>
            <person name="Wu P."/>
        </authorList>
    </citation>
    <scope>NUCLEOTIDE SEQUENCE [LARGE SCALE GENOMIC DNA]</scope>
    <source>
        <strain evidence="2 3">CcD38</strain>
    </source>
</reference>
<keyword evidence="3" id="KW-1185">Reference proteome</keyword>
<evidence type="ECO:0000256" key="1">
    <source>
        <dbReference type="SAM" id="Phobius"/>
    </source>
</evidence>
<dbReference type="AlphaFoldDB" id="A0A0B7I741"/>
<feature type="transmembrane region" description="Helical" evidence="1">
    <location>
        <begin position="125"/>
        <end position="150"/>
    </location>
</feature>
<keyword evidence="1" id="KW-0472">Membrane</keyword>
<dbReference type="RefSeq" id="WP_042344079.1">
    <property type="nucleotide sequence ID" value="NZ_CDOI01000137.1"/>
</dbReference>
<dbReference type="EMBL" id="CDOI01000137">
    <property type="protein sequence ID" value="CEN45688.1"/>
    <property type="molecule type" value="Genomic_DNA"/>
</dbReference>
<organism evidence="2 3">
    <name type="scientific">Capnocytophaga canis</name>
    <dbReference type="NCBI Taxonomy" id="1848903"/>
    <lineage>
        <taxon>Bacteria</taxon>
        <taxon>Pseudomonadati</taxon>
        <taxon>Bacteroidota</taxon>
        <taxon>Flavobacteriia</taxon>
        <taxon>Flavobacteriales</taxon>
        <taxon>Flavobacteriaceae</taxon>
        <taxon>Capnocytophaga</taxon>
    </lineage>
</organism>
<feature type="transmembrane region" description="Helical" evidence="1">
    <location>
        <begin position="6"/>
        <end position="26"/>
    </location>
</feature>
<keyword evidence="1" id="KW-1133">Transmembrane helix</keyword>
<accession>A0A0B7I741</accession>
<gene>
    <name evidence="2" type="ORF">CCAND38_270006</name>
</gene>
<proteinExistence type="predicted"/>
<dbReference type="Proteomes" id="UP000045051">
    <property type="component" value="Unassembled WGS sequence"/>
</dbReference>
<evidence type="ECO:0008006" key="4">
    <source>
        <dbReference type="Google" id="ProtNLM"/>
    </source>
</evidence>
<protein>
    <recommendedName>
        <fullName evidence="4">Transmembrane protein</fullName>
    </recommendedName>
</protein>